<sequence>MVWRRTVEHDQDQDDDAETTVVINTLAYTGSGWLTTGDALLANTAAAMARERAEAARDALREIHG</sequence>
<gene>
    <name evidence="1" type="ORF">CSH63_33580</name>
</gene>
<protein>
    <submittedName>
        <fullName evidence="1">Uncharacterized protein</fullName>
    </submittedName>
</protein>
<proteinExistence type="predicted"/>
<dbReference type="KEGG" id="mtua:CSH63_33580"/>
<organism evidence="1 2">
    <name type="scientific">Micromonospora tulbaghiae</name>
    <dbReference type="NCBI Taxonomy" id="479978"/>
    <lineage>
        <taxon>Bacteria</taxon>
        <taxon>Bacillati</taxon>
        <taxon>Actinomycetota</taxon>
        <taxon>Actinomycetes</taxon>
        <taxon>Micromonosporales</taxon>
        <taxon>Micromonosporaceae</taxon>
        <taxon>Micromonospora</taxon>
    </lineage>
</organism>
<dbReference type="AlphaFoldDB" id="A0A386WUX3"/>
<reference evidence="1 2" key="1">
    <citation type="submission" date="2017-10" db="EMBL/GenBank/DDBJ databases">
        <title>Integration of genomic and chemical information greatly accelerates assignment of the full stereostructure of myelolactone, a potent inhibitor of myeloma from a marine-derived Micromonospora.</title>
        <authorList>
            <person name="Kim M.C."/>
            <person name="Machado H."/>
            <person name="Jensen P.R."/>
            <person name="Fenical W."/>
        </authorList>
    </citation>
    <scope>NUCLEOTIDE SEQUENCE [LARGE SCALE GENOMIC DNA]</scope>
    <source>
        <strain evidence="1 2">CNY-010</strain>
    </source>
</reference>
<name>A0A386WUX3_9ACTN</name>
<accession>A0A386WUX3</accession>
<evidence type="ECO:0000313" key="2">
    <source>
        <dbReference type="Proteomes" id="UP000267804"/>
    </source>
</evidence>
<evidence type="ECO:0000313" key="1">
    <source>
        <dbReference type="EMBL" id="AYF32287.1"/>
    </source>
</evidence>
<dbReference type="Proteomes" id="UP000267804">
    <property type="component" value="Chromosome"/>
</dbReference>
<dbReference type="EMBL" id="CP024087">
    <property type="protein sequence ID" value="AYF32287.1"/>
    <property type="molecule type" value="Genomic_DNA"/>
</dbReference>